<feature type="signal peptide" evidence="1">
    <location>
        <begin position="1"/>
        <end position="23"/>
    </location>
</feature>
<proteinExistence type="predicted"/>
<gene>
    <name evidence="2" type="ORF">FEM33_24310</name>
</gene>
<feature type="chain" id="PRO_5024440963" evidence="1">
    <location>
        <begin position="24"/>
        <end position="88"/>
    </location>
</feature>
<organism evidence="2 3">
    <name type="scientific">Dyadobacter flavalbus</name>
    <dbReference type="NCBI Taxonomy" id="2579942"/>
    <lineage>
        <taxon>Bacteria</taxon>
        <taxon>Pseudomonadati</taxon>
        <taxon>Bacteroidota</taxon>
        <taxon>Cytophagia</taxon>
        <taxon>Cytophagales</taxon>
        <taxon>Spirosomataceae</taxon>
        <taxon>Dyadobacter</taxon>
    </lineage>
</organism>
<evidence type="ECO:0000313" key="2">
    <source>
        <dbReference type="EMBL" id="KAA6431441.1"/>
    </source>
</evidence>
<reference evidence="2 3" key="1">
    <citation type="submission" date="2019-05" db="EMBL/GenBank/DDBJ databases">
        <authorList>
            <person name="Qu J.-H."/>
        </authorList>
    </citation>
    <scope>NUCLEOTIDE SEQUENCE [LARGE SCALE GENOMIC DNA]</scope>
    <source>
        <strain evidence="2 3">NS28</strain>
    </source>
</reference>
<name>A0A5M8Q8L7_9BACT</name>
<evidence type="ECO:0000256" key="1">
    <source>
        <dbReference type="SAM" id="SignalP"/>
    </source>
</evidence>
<dbReference type="AlphaFoldDB" id="A0A5M8Q8L7"/>
<dbReference type="RefSeq" id="WP_139014573.1">
    <property type="nucleotide sequence ID" value="NZ_VBSN01000073.1"/>
</dbReference>
<keyword evidence="1" id="KW-0732">Signal</keyword>
<keyword evidence="3" id="KW-1185">Reference proteome</keyword>
<evidence type="ECO:0000313" key="3">
    <source>
        <dbReference type="Proteomes" id="UP000323994"/>
    </source>
</evidence>
<protein>
    <submittedName>
        <fullName evidence="2">Uncharacterized protein</fullName>
    </submittedName>
</protein>
<dbReference type="EMBL" id="VBSN01000073">
    <property type="protein sequence ID" value="KAA6431441.1"/>
    <property type="molecule type" value="Genomic_DNA"/>
</dbReference>
<accession>A0A5M8Q8L7</accession>
<dbReference type="Proteomes" id="UP000323994">
    <property type="component" value="Unassembled WGS sequence"/>
</dbReference>
<dbReference type="OrthoDB" id="964595at2"/>
<sequence length="88" mass="8965">MKNTKSMIAAAMMAMTIATYASASNSVNTIAVEDKATVYGANKALPASIPALESPAPQTAKVNADNNKPSAAQKATIVGLKLKSISAK</sequence>
<comment type="caution">
    <text evidence="2">The sequence shown here is derived from an EMBL/GenBank/DDBJ whole genome shotgun (WGS) entry which is preliminary data.</text>
</comment>